<dbReference type="EMBL" id="KB822711">
    <property type="protein sequence ID" value="ETN47201.1"/>
    <property type="molecule type" value="Genomic_DNA"/>
</dbReference>
<feature type="transmembrane region" description="Helical" evidence="2">
    <location>
        <begin position="31"/>
        <end position="51"/>
    </location>
</feature>
<evidence type="ECO:0000313" key="4">
    <source>
        <dbReference type="Proteomes" id="UP000030752"/>
    </source>
</evidence>
<keyword evidence="2" id="KW-0472">Membrane</keyword>
<feature type="compositionally biased region" description="Polar residues" evidence="1">
    <location>
        <begin position="621"/>
        <end position="630"/>
    </location>
</feature>
<dbReference type="OrthoDB" id="3540210at2759"/>
<dbReference type="InParanoid" id="W2SEP0"/>
<organism evidence="3 4">
    <name type="scientific">Cyphellophora europaea (strain CBS 101466)</name>
    <name type="common">Phialophora europaea</name>
    <dbReference type="NCBI Taxonomy" id="1220924"/>
    <lineage>
        <taxon>Eukaryota</taxon>
        <taxon>Fungi</taxon>
        <taxon>Dikarya</taxon>
        <taxon>Ascomycota</taxon>
        <taxon>Pezizomycotina</taxon>
        <taxon>Eurotiomycetes</taxon>
        <taxon>Chaetothyriomycetidae</taxon>
        <taxon>Chaetothyriales</taxon>
        <taxon>Cyphellophoraceae</taxon>
        <taxon>Cyphellophora</taxon>
    </lineage>
</organism>
<feature type="region of interest" description="Disordered" evidence="1">
    <location>
        <begin position="615"/>
        <end position="649"/>
    </location>
</feature>
<dbReference type="VEuPathDB" id="FungiDB:HMPREF1541_01392"/>
<proteinExistence type="predicted"/>
<evidence type="ECO:0000313" key="3">
    <source>
        <dbReference type="EMBL" id="ETN47201.1"/>
    </source>
</evidence>
<dbReference type="Proteomes" id="UP000030752">
    <property type="component" value="Unassembled WGS sequence"/>
</dbReference>
<dbReference type="eggNOG" id="ENOG502SUW9">
    <property type="taxonomic scope" value="Eukaryota"/>
</dbReference>
<name>W2SEP0_CYPE1</name>
<sequence>MSPMEVHTGLWWHNALPALSRWQLTLTDNQAFAFMAVVAIFVGFTQTRFWIILQHALDRWAGPQLQLPGSERPIKKLSQAQAIARLLRSSRHSVTTDMHYVPPSCGIAAISNIVGFLALGALLPWGLGASVETPIVQSSTNATQCQAGWTNPQSRFRGAQLAQSLYSQCWAEKANSYYQCSNTVAGSRPKVVVNANVSCPFPGDICQAAPSPISLEHDLSASDLGVNTKADYRIKHKLTCAPLKTDDFIANSSDHGPFFFIGDPNWRKPDPSISLETSNGPNRHSTAYSGPKVTTGSGFRVKTLLIPDQRPGRQHVHVNNNSSHSPLQLQLHPSLRLRIAQVFVVTLRAGGTKYMSPLRDPLFASHDVTPRRGFNLSVPDFELTAVGCAEQYTVCNGHPYNDCEAWHMPNRLQSSPWLQSLQQKLVETRQQATADDIFPVLNRFRETGSVDAYFAAMGGEPKLLATPLQWGSNGYLTTRLSANQWIKELSAWFETSLLCARIELLDVAKRTLPRTSWGWQRHDPRYRHDVCNRLLLPSEDHTNIAFTPLLIALSTLAFVSLISYDPVRNAAGNVVAVSQRLLAYMRLAVRSAARLRHRGSLRSWVDHFQALRSWGGGKTPASAQRHSTSPLEFDPVRPIVSGSNVGRTT</sequence>
<dbReference type="AlphaFoldDB" id="W2SEP0"/>
<dbReference type="GeneID" id="19968731"/>
<evidence type="ECO:0000256" key="2">
    <source>
        <dbReference type="SAM" id="Phobius"/>
    </source>
</evidence>
<accession>W2SEP0</accession>
<evidence type="ECO:0000256" key="1">
    <source>
        <dbReference type="SAM" id="MobiDB-lite"/>
    </source>
</evidence>
<gene>
    <name evidence="3" type="ORF">HMPREF1541_01392</name>
</gene>
<reference evidence="3 4" key="1">
    <citation type="submission" date="2013-03" db="EMBL/GenBank/DDBJ databases">
        <title>The Genome Sequence of Phialophora europaea CBS 101466.</title>
        <authorList>
            <consortium name="The Broad Institute Genomics Platform"/>
            <person name="Cuomo C."/>
            <person name="de Hoog S."/>
            <person name="Gorbushina A."/>
            <person name="Walker B."/>
            <person name="Young S.K."/>
            <person name="Zeng Q."/>
            <person name="Gargeya S."/>
            <person name="Fitzgerald M."/>
            <person name="Haas B."/>
            <person name="Abouelleil A."/>
            <person name="Allen A.W."/>
            <person name="Alvarado L."/>
            <person name="Arachchi H.M."/>
            <person name="Berlin A.M."/>
            <person name="Chapman S.B."/>
            <person name="Gainer-Dewar J."/>
            <person name="Goldberg J."/>
            <person name="Griggs A."/>
            <person name="Gujja S."/>
            <person name="Hansen M."/>
            <person name="Howarth C."/>
            <person name="Imamovic A."/>
            <person name="Ireland A."/>
            <person name="Larimer J."/>
            <person name="McCowan C."/>
            <person name="Murphy C."/>
            <person name="Pearson M."/>
            <person name="Poon T.W."/>
            <person name="Priest M."/>
            <person name="Roberts A."/>
            <person name="Saif S."/>
            <person name="Shea T."/>
            <person name="Sisk P."/>
            <person name="Sykes S."/>
            <person name="Wortman J."/>
            <person name="Nusbaum C."/>
            <person name="Birren B."/>
        </authorList>
    </citation>
    <scope>NUCLEOTIDE SEQUENCE [LARGE SCALE GENOMIC DNA]</scope>
    <source>
        <strain evidence="3 4">CBS 101466</strain>
    </source>
</reference>
<keyword evidence="4" id="KW-1185">Reference proteome</keyword>
<dbReference type="HOGENOM" id="CLU_435516_0_0_1"/>
<keyword evidence="2" id="KW-0812">Transmembrane</keyword>
<dbReference type="RefSeq" id="XP_008711913.1">
    <property type="nucleotide sequence ID" value="XM_008713691.1"/>
</dbReference>
<keyword evidence="2" id="KW-1133">Transmembrane helix</keyword>
<protein>
    <submittedName>
        <fullName evidence="3">Uncharacterized protein</fullName>
    </submittedName>
</protein>